<evidence type="ECO:0000313" key="3">
    <source>
        <dbReference type="EMBL" id="VTP02061.1"/>
    </source>
</evidence>
<protein>
    <recommendedName>
        <fullName evidence="4">F5/8 type C domain-containing protein</fullName>
    </recommendedName>
</protein>
<dbReference type="RefSeq" id="WP_204805788.1">
    <property type="nucleotide sequence ID" value="NZ_CAJMWM010000002.1"/>
</dbReference>
<reference evidence="3" key="1">
    <citation type="submission" date="2019-05" db="EMBL/GenBank/DDBJ databases">
        <authorList>
            <person name="Naeem R."/>
            <person name="Antony C."/>
            <person name="Guan Q."/>
        </authorList>
    </citation>
    <scope>NUCLEOTIDE SEQUENCE</scope>
    <source>
        <strain evidence="3">2</strain>
    </source>
</reference>
<evidence type="ECO:0000256" key="2">
    <source>
        <dbReference type="SAM" id="Phobius"/>
    </source>
</evidence>
<keyword evidence="2" id="KW-1133">Transmembrane helix</keyword>
<dbReference type="AlphaFoldDB" id="A0A653EYR5"/>
<accession>A0A653EYR5</accession>
<sequence>MSAVESDDAWAAKVVNFGRDDGADAGDAVIDDEINVADLMAEDDCGAGTAAHEPVDLDVSDKAVDKGSRFDHKVAWRFGGLVAADVIATLVSAVVFYWPDSRSGPPIGGSLGEPQAVAVAKPAPPTAAGAAAGVDRALPYAADAQGSCAPGSTPAQTMSGNDPRNAFKCVRAGGDGQTISIDLGRTYVITAISITPGWIGKDASGVSQWSQHRVVTLVQYMFDNDPTSLVTQDTKNVHGEAVQPIKHQLASKIQILIRQTSRPPAEPPQPSAAPAPGAPGLGPIFSDGAPTPALTLDPVTGQPTDGNSDPVDATFAISSLKILGHEAV</sequence>
<proteinExistence type="predicted"/>
<feature type="transmembrane region" description="Helical" evidence="2">
    <location>
        <begin position="74"/>
        <end position="98"/>
    </location>
</feature>
<organism evidence="3">
    <name type="scientific">Mycobacterium riyadhense</name>
    <dbReference type="NCBI Taxonomy" id="486698"/>
    <lineage>
        <taxon>Bacteria</taxon>
        <taxon>Bacillati</taxon>
        <taxon>Actinomycetota</taxon>
        <taxon>Actinomycetes</taxon>
        <taxon>Mycobacteriales</taxon>
        <taxon>Mycobacteriaceae</taxon>
        <taxon>Mycobacterium</taxon>
    </lineage>
</organism>
<keyword evidence="2" id="KW-0472">Membrane</keyword>
<gene>
    <name evidence="3" type="ORF">BIN_B_04346</name>
</gene>
<name>A0A653EYR5_9MYCO</name>
<dbReference type="EMBL" id="LR589126">
    <property type="protein sequence ID" value="VTP02061.1"/>
    <property type="molecule type" value="Genomic_DNA"/>
</dbReference>
<keyword evidence="2" id="KW-0812">Transmembrane</keyword>
<feature type="region of interest" description="Disordered" evidence="1">
    <location>
        <begin position="260"/>
        <end position="312"/>
    </location>
</feature>
<feature type="compositionally biased region" description="Pro residues" evidence="1">
    <location>
        <begin position="264"/>
        <end position="277"/>
    </location>
</feature>
<evidence type="ECO:0008006" key="4">
    <source>
        <dbReference type="Google" id="ProtNLM"/>
    </source>
</evidence>
<evidence type="ECO:0000256" key="1">
    <source>
        <dbReference type="SAM" id="MobiDB-lite"/>
    </source>
</evidence>